<dbReference type="RefSeq" id="WP_006926113.1">
    <property type="nucleotide sequence ID" value="NZ_JH725102.1"/>
</dbReference>
<evidence type="ECO:0000313" key="2">
    <source>
        <dbReference type="EMBL" id="EJF83578.1"/>
    </source>
</evidence>
<feature type="compositionally biased region" description="Basic and acidic residues" evidence="1">
    <location>
        <begin position="1"/>
        <end position="24"/>
    </location>
</feature>
<evidence type="ECO:0000313" key="3">
    <source>
        <dbReference type="Proteomes" id="UP000002646"/>
    </source>
</evidence>
<dbReference type="STRING" id="1094564.MCW_01320"/>
<reference evidence="2 3" key="1">
    <citation type="submission" date="2012-03" db="EMBL/GenBank/DDBJ databases">
        <title>The Genome Sequence of Bartonella washoensis 085-0475.</title>
        <authorList>
            <consortium name="The Broad Institute Genome Sequencing Platform"/>
            <consortium name="The Broad Institute Genome Sequencing Center for Infectious Disease"/>
            <person name="Feldgarden M."/>
            <person name="Kirby J."/>
            <person name="Kosoy M."/>
            <person name="Birtles R."/>
            <person name="Probert W.S."/>
            <person name="Chiaraviglio L."/>
            <person name="Young S.K."/>
            <person name="Zeng Q."/>
            <person name="Gargeya S."/>
            <person name="Fitzgerald M."/>
            <person name="Haas B."/>
            <person name="Abouelleil A."/>
            <person name="Alvarado L."/>
            <person name="Arachchi H.M."/>
            <person name="Berlin A."/>
            <person name="Chapman S.B."/>
            <person name="Gearin G."/>
            <person name="Goldberg J."/>
            <person name="Griggs A."/>
            <person name="Gujja S."/>
            <person name="Hansen M."/>
            <person name="Heiman D."/>
            <person name="Howarth C."/>
            <person name="Larimer J."/>
            <person name="Lui A."/>
            <person name="MacDonald P.J.P."/>
            <person name="McCowen C."/>
            <person name="Montmayeur A."/>
            <person name="Murphy C."/>
            <person name="Neiman D."/>
            <person name="Pearson M."/>
            <person name="Priest M."/>
            <person name="Roberts A."/>
            <person name="Saif S."/>
            <person name="Shea T."/>
            <person name="Sisk P."/>
            <person name="Stolte C."/>
            <person name="Sykes S."/>
            <person name="Wortman J."/>
            <person name="Nusbaum C."/>
            <person name="Birren B."/>
        </authorList>
    </citation>
    <scope>NUCLEOTIDE SEQUENCE [LARGE SCALE GENOMIC DNA]</scope>
    <source>
        <strain evidence="2 3">085-0475</strain>
    </source>
</reference>
<dbReference type="HOGENOM" id="CLU_178280_0_0_5"/>
<dbReference type="EMBL" id="AILX01000024">
    <property type="protein sequence ID" value="EJF83578.1"/>
    <property type="molecule type" value="Genomic_DNA"/>
</dbReference>
<gene>
    <name evidence="2" type="ORF">MCW_01320</name>
</gene>
<comment type="caution">
    <text evidence="2">The sequence shown here is derived from an EMBL/GenBank/DDBJ whole genome shotgun (WGS) entry which is preliminary data.</text>
</comment>
<feature type="compositionally biased region" description="Polar residues" evidence="1">
    <location>
        <begin position="61"/>
        <end position="70"/>
    </location>
</feature>
<dbReference type="Proteomes" id="UP000002646">
    <property type="component" value="Unassembled WGS sequence"/>
</dbReference>
<feature type="region of interest" description="Disordered" evidence="1">
    <location>
        <begin position="1"/>
        <end position="70"/>
    </location>
</feature>
<protein>
    <submittedName>
        <fullName evidence="2">Uncharacterized protein</fullName>
    </submittedName>
</protein>
<accession>J0Z7B1</accession>
<proteinExistence type="predicted"/>
<evidence type="ECO:0000256" key="1">
    <source>
        <dbReference type="SAM" id="MobiDB-lite"/>
    </source>
</evidence>
<feature type="non-terminal residue" evidence="2">
    <location>
        <position position="70"/>
    </location>
</feature>
<sequence length="70" mass="8152">MEQGKKKQEKGQKNEKKARSEKILKSRQQITQMQQMPKEPNLTKKEISSLRPPHPCPICGQMSQQNAYPF</sequence>
<dbReference type="AlphaFoldDB" id="J0Z7B1"/>
<organism evidence="2 3">
    <name type="scientific">Cardidatus Bartonella washoeensis 085-0475</name>
    <dbReference type="NCBI Taxonomy" id="1094564"/>
    <lineage>
        <taxon>Bacteria</taxon>
        <taxon>Pseudomonadati</taxon>
        <taxon>Pseudomonadota</taxon>
        <taxon>Alphaproteobacteria</taxon>
        <taxon>Hyphomicrobiales</taxon>
        <taxon>Bartonellaceae</taxon>
        <taxon>Bartonella</taxon>
    </lineage>
</organism>
<feature type="compositionally biased region" description="Polar residues" evidence="1">
    <location>
        <begin position="26"/>
        <end position="35"/>
    </location>
</feature>
<name>J0Z7B1_9HYPH</name>